<reference evidence="4 5" key="1">
    <citation type="submission" date="2019-03" db="EMBL/GenBank/DDBJ databases">
        <title>Genomic Encyclopedia of Type Strains, Phase IV (KMG-IV): sequencing the most valuable type-strain genomes for metagenomic binning, comparative biology and taxonomic classification.</title>
        <authorList>
            <person name="Goeker M."/>
        </authorList>
    </citation>
    <scope>NUCLEOTIDE SEQUENCE [LARGE SCALE GENOMIC DNA]</scope>
    <source>
        <strain evidence="4 5">DSM 13587</strain>
    </source>
</reference>
<protein>
    <submittedName>
        <fullName evidence="4">Uncharacterized protein</fullName>
    </submittedName>
</protein>
<feature type="signal peptide" evidence="3">
    <location>
        <begin position="1"/>
        <end position="25"/>
    </location>
</feature>
<keyword evidence="2" id="KW-0472">Membrane</keyword>
<comment type="caution">
    <text evidence="4">The sequence shown here is derived from an EMBL/GenBank/DDBJ whole genome shotgun (WGS) entry which is preliminary data.</text>
</comment>
<dbReference type="EMBL" id="SMAO01000001">
    <property type="protein sequence ID" value="TCT24119.1"/>
    <property type="molecule type" value="Genomic_DNA"/>
</dbReference>
<feature type="transmembrane region" description="Helical" evidence="2">
    <location>
        <begin position="261"/>
        <end position="285"/>
    </location>
</feature>
<evidence type="ECO:0000313" key="5">
    <source>
        <dbReference type="Proteomes" id="UP000295717"/>
    </source>
</evidence>
<keyword evidence="2" id="KW-0812">Transmembrane</keyword>
<keyword evidence="2" id="KW-1133">Transmembrane helix</keyword>
<keyword evidence="5" id="KW-1185">Reference proteome</keyword>
<evidence type="ECO:0000256" key="2">
    <source>
        <dbReference type="SAM" id="Phobius"/>
    </source>
</evidence>
<gene>
    <name evidence="4" type="ORF">EDC35_101439</name>
</gene>
<evidence type="ECO:0000313" key="4">
    <source>
        <dbReference type="EMBL" id="TCT24119.1"/>
    </source>
</evidence>
<feature type="region of interest" description="Disordered" evidence="1">
    <location>
        <begin position="212"/>
        <end position="243"/>
    </location>
</feature>
<feature type="chain" id="PRO_5020632754" evidence="3">
    <location>
        <begin position="26"/>
        <end position="393"/>
    </location>
</feature>
<evidence type="ECO:0000256" key="1">
    <source>
        <dbReference type="SAM" id="MobiDB-lite"/>
    </source>
</evidence>
<keyword evidence="3" id="KW-0732">Signal</keyword>
<dbReference type="Proteomes" id="UP000295717">
    <property type="component" value="Unassembled WGS sequence"/>
</dbReference>
<dbReference type="AlphaFoldDB" id="A0A4R3NAS1"/>
<organism evidence="4 5">
    <name type="scientific">Thiobaca trueperi</name>
    <dbReference type="NCBI Taxonomy" id="127458"/>
    <lineage>
        <taxon>Bacteria</taxon>
        <taxon>Pseudomonadati</taxon>
        <taxon>Pseudomonadota</taxon>
        <taxon>Gammaproteobacteria</taxon>
        <taxon>Chromatiales</taxon>
        <taxon>Chromatiaceae</taxon>
        <taxon>Thiobaca</taxon>
    </lineage>
</organism>
<accession>A0A4R3NAS1</accession>
<sequence length="393" mass="41395">MIKTTLSGQCAALLFGLAVYGPVAAECERVDHAASVCRYPAGDAWCARHGDGALYAYQDGCVEDTNTAETETNRAPRPSPPTTSWSPMVAWDCAKAKTRVEHLICANPEVRAQDARMGALYADLRSRGRLPERTQKAWLLGQRNACETVDCLRAVYAERIRALETLATAAPVADVPPMADGQAIEVPDAAPETAHPRPPSSATVEALAEIPAPTPTTQSPDAPSPDGIPMLPRPETSTTATERDPVSQALIGASAGTTPHFFIPSGGLVLMGAVLLVMGFGLFAWRGGWRIGAAARRALAVLAKRQRIAVGVWFGGWRRTRRSTPADPEPPAGTFDAVPALAPVAVLLPDDTLARLCALARPGEPLPSVVARAVTALEAVAEPLPTASITKTA</sequence>
<proteinExistence type="predicted"/>
<evidence type="ECO:0000256" key="3">
    <source>
        <dbReference type="SAM" id="SignalP"/>
    </source>
</evidence>
<name>A0A4R3NAS1_9GAMM</name>